<dbReference type="Gene3D" id="2.120.10.10">
    <property type="match status" value="1"/>
</dbReference>
<proteinExistence type="predicted"/>
<dbReference type="PANTHER" id="PTHR43752:SF2">
    <property type="entry name" value="BNR_ASP-BOX REPEAT FAMILY PROTEIN"/>
    <property type="match status" value="1"/>
</dbReference>
<dbReference type="OrthoDB" id="41724at2"/>
<name>A0A5S9ILM0_UABAM</name>
<feature type="domain" description="Sialidase" evidence="1">
    <location>
        <begin position="47"/>
        <end position="143"/>
    </location>
</feature>
<evidence type="ECO:0000313" key="3">
    <source>
        <dbReference type="Proteomes" id="UP000326354"/>
    </source>
</evidence>
<dbReference type="AlphaFoldDB" id="A0A5S9ILM0"/>
<dbReference type="SUPFAM" id="SSF50939">
    <property type="entry name" value="Sialidases"/>
    <property type="match status" value="1"/>
</dbReference>
<dbReference type="InterPro" id="IPR011040">
    <property type="entry name" value="Sialidase"/>
</dbReference>
<keyword evidence="3" id="KW-1185">Reference proteome</keyword>
<dbReference type="PANTHER" id="PTHR43752">
    <property type="entry name" value="BNR/ASP-BOX REPEAT FAMILY PROTEIN"/>
    <property type="match status" value="1"/>
</dbReference>
<gene>
    <name evidence="2" type="ORF">UABAM_02495</name>
</gene>
<accession>A0A5S9ILM0</accession>
<organism evidence="2 3">
    <name type="scientific">Uabimicrobium amorphum</name>
    <dbReference type="NCBI Taxonomy" id="2596890"/>
    <lineage>
        <taxon>Bacteria</taxon>
        <taxon>Pseudomonadati</taxon>
        <taxon>Planctomycetota</taxon>
        <taxon>Candidatus Uabimicrobiia</taxon>
        <taxon>Candidatus Uabimicrobiales</taxon>
        <taxon>Candidatus Uabimicrobiaceae</taxon>
        <taxon>Candidatus Uabimicrobium</taxon>
    </lineage>
</organism>
<dbReference type="Pfam" id="PF13088">
    <property type="entry name" value="BNR_2"/>
    <property type="match status" value="2"/>
</dbReference>
<dbReference type="CDD" id="cd15482">
    <property type="entry name" value="Sialidase_non-viral"/>
    <property type="match status" value="1"/>
</dbReference>
<reference evidence="2 3" key="1">
    <citation type="submission" date="2019-08" db="EMBL/GenBank/DDBJ databases">
        <title>Complete genome sequence of Candidatus Uab amorphum.</title>
        <authorList>
            <person name="Shiratori T."/>
            <person name="Suzuki S."/>
            <person name="Kakizawa Y."/>
            <person name="Ishida K."/>
        </authorList>
    </citation>
    <scope>NUCLEOTIDE SEQUENCE [LARGE SCALE GENOMIC DNA]</scope>
    <source>
        <strain evidence="2 3">SRT547</strain>
    </source>
</reference>
<dbReference type="InterPro" id="IPR036278">
    <property type="entry name" value="Sialidase_sf"/>
</dbReference>
<feature type="domain" description="Sialidase" evidence="1">
    <location>
        <begin position="205"/>
        <end position="369"/>
    </location>
</feature>
<evidence type="ECO:0000313" key="2">
    <source>
        <dbReference type="EMBL" id="BBM84139.1"/>
    </source>
</evidence>
<dbReference type="EMBL" id="AP019860">
    <property type="protein sequence ID" value="BBM84139.1"/>
    <property type="molecule type" value="Genomic_DNA"/>
</dbReference>
<dbReference type="Proteomes" id="UP000326354">
    <property type="component" value="Chromosome"/>
</dbReference>
<dbReference type="RefSeq" id="WP_151968312.1">
    <property type="nucleotide sequence ID" value="NZ_AP019860.1"/>
</dbReference>
<sequence length="395" mass="45691">MIIRMVMIALCMLPFTFGEKAYYKQELIFPLQKLHCHGSSIVTMKDKLLVCWFYGSGERKADDVAIVASYKKSDNWDQPFILADTPGFPDCNPVLSLDPQGKLWLFWTVVLDNRWQSAIVKYRYTKDYQNKITWEWQGNVHVKPQRSFAKHLLSGLDEFVKKYPSYAPDLEKKTLDDLKADEEMYYYIKKKGHDKLQQRIGWMTRIHPLWLPSGKMLLPLYTDAYSVSIVNITSDYGRTWTTSHPIVGYGNIQPSLVRKKDNSIVAMMRENGPEHRIRLSTSVDGGTTWSAVSNMPLLNPGSSVECQVLKSGHWLLVYNDTYDGRHQLKASLSDDEGKTWKWHQYLEKNPQGRFSYPSIAQSDNGAIHVTYSYHLKGQGKSIKHVEFNEMWLKSE</sequence>
<evidence type="ECO:0000259" key="1">
    <source>
        <dbReference type="Pfam" id="PF13088"/>
    </source>
</evidence>
<dbReference type="KEGG" id="uam:UABAM_02495"/>
<protein>
    <recommendedName>
        <fullName evidence="1">Sialidase domain-containing protein</fullName>
    </recommendedName>
</protein>